<dbReference type="GO" id="GO:0003676">
    <property type="term" value="F:nucleic acid binding"/>
    <property type="evidence" value="ECO:0007669"/>
    <property type="project" value="InterPro"/>
</dbReference>
<keyword evidence="2" id="KW-1185">Reference proteome</keyword>
<dbReference type="Proteomes" id="UP000887159">
    <property type="component" value="Unassembled WGS sequence"/>
</dbReference>
<organism evidence="1 2">
    <name type="scientific">Trichonephila clavipes</name>
    <name type="common">Golden silk orbweaver</name>
    <name type="synonym">Nephila clavipes</name>
    <dbReference type="NCBI Taxonomy" id="2585209"/>
    <lineage>
        <taxon>Eukaryota</taxon>
        <taxon>Metazoa</taxon>
        <taxon>Ecdysozoa</taxon>
        <taxon>Arthropoda</taxon>
        <taxon>Chelicerata</taxon>
        <taxon>Arachnida</taxon>
        <taxon>Araneae</taxon>
        <taxon>Araneomorphae</taxon>
        <taxon>Entelegynae</taxon>
        <taxon>Araneoidea</taxon>
        <taxon>Nephilidae</taxon>
        <taxon>Trichonephila</taxon>
    </lineage>
</organism>
<dbReference type="AlphaFoldDB" id="A0A8X6V3T3"/>
<reference evidence="1" key="1">
    <citation type="submission" date="2020-08" db="EMBL/GenBank/DDBJ databases">
        <title>Multicomponent nature underlies the extraordinary mechanical properties of spider dragline silk.</title>
        <authorList>
            <person name="Kono N."/>
            <person name="Nakamura H."/>
            <person name="Mori M."/>
            <person name="Yoshida Y."/>
            <person name="Ohtoshi R."/>
            <person name="Malay A.D."/>
            <person name="Moran D.A.P."/>
            <person name="Tomita M."/>
            <person name="Numata K."/>
            <person name="Arakawa K."/>
        </authorList>
    </citation>
    <scope>NUCLEOTIDE SEQUENCE</scope>
</reference>
<comment type="caution">
    <text evidence="1">The sequence shown here is derived from an EMBL/GenBank/DDBJ whole genome shotgun (WGS) entry which is preliminary data.</text>
</comment>
<name>A0A8X6V3T3_TRICX</name>
<dbReference type="InterPro" id="IPR036397">
    <property type="entry name" value="RNaseH_sf"/>
</dbReference>
<evidence type="ECO:0000313" key="2">
    <source>
        <dbReference type="Proteomes" id="UP000887159"/>
    </source>
</evidence>
<proteinExistence type="predicted"/>
<evidence type="ECO:0000313" key="1">
    <source>
        <dbReference type="EMBL" id="GFY03652.1"/>
    </source>
</evidence>
<accession>A0A8X6V3T3</accession>
<dbReference type="Gene3D" id="3.30.420.10">
    <property type="entry name" value="Ribonuclease H-like superfamily/Ribonuclease H"/>
    <property type="match status" value="1"/>
</dbReference>
<gene>
    <name evidence="1" type="primary">X975_05572</name>
    <name evidence="1" type="ORF">TNCV_3092781</name>
</gene>
<protein>
    <submittedName>
        <fullName evidence="1">Transposable element Tcb2 transposase</fullName>
    </submittedName>
</protein>
<dbReference type="EMBL" id="BMAU01021239">
    <property type="protein sequence ID" value="GFY03652.1"/>
    <property type="molecule type" value="Genomic_DNA"/>
</dbReference>
<sequence>MQPHVLPLMQWLPRAIFQRDNAGPHIVRVSQDCLHTVTTLPWSARTPDFSPIERVWDHLGQRVGHSMSLNELEARLQKIWNEMSQDIIHNLYALMLDATRKTTKREDRRIVRQAIVDPTVTRSTIQADGGVAIVAQTISRQLTEANLKSKRTFRALPLTPDIGNCVYSGA</sequence>